<dbReference type="PANTHER" id="PTHR33221:SF5">
    <property type="entry name" value="HTH-TYPE TRANSCRIPTIONAL REGULATOR ISCR"/>
    <property type="match status" value="1"/>
</dbReference>
<dbReference type="Pfam" id="PF02082">
    <property type="entry name" value="Rrf2"/>
    <property type="match status" value="1"/>
</dbReference>
<organism evidence="2 3">
    <name type="scientific">Bariatricus massiliensis</name>
    <dbReference type="NCBI Taxonomy" id="1745713"/>
    <lineage>
        <taxon>Bacteria</taxon>
        <taxon>Bacillati</taxon>
        <taxon>Bacillota</taxon>
        <taxon>Clostridia</taxon>
        <taxon>Lachnospirales</taxon>
        <taxon>Lachnospiraceae</taxon>
        <taxon>Bariatricus</taxon>
    </lineage>
</organism>
<evidence type="ECO:0000313" key="3">
    <source>
        <dbReference type="Proteomes" id="UP001299546"/>
    </source>
</evidence>
<dbReference type="PANTHER" id="PTHR33221">
    <property type="entry name" value="WINGED HELIX-TURN-HELIX TRANSCRIPTIONAL REGULATOR, RRF2 FAMILY"/>
    <property type="match status" value="1"/>
</dbReference>
<dbReference type="RefSeq" id="WP_066735656.1">
    <property type="nucleotide sequence ID" value="NZ_JAJCIQ010000012.1"/>
</dbReference>
<dbReference type="EMBL" id="JAJCIS010000012">
    <property type="protein sequence ID" value="MCB7388522.1"/>
    <property type="molecule type" value="Genomic_DNA"/>
</dbReference>
<dbReference type="PROSITE" id="PS01332">
    <property type="entry name" value="HTH_RRF2_1"/>
    <property type="match status" value="1"/>
</dbReference>
<keyword evidence="1" id="KW-0238">DNA-binding</keyword>
<dbReference type="InterPro" id="IPR036388">
    <property type="entry name" value="WH-like_DNA-bd_sf"/>
</dbReference>
<dbReference type="InterPro" id="IPR000944">
    <property type="entry name" value="Tscrpt_reg_Rrf2"/>
</dbReference>
<name>A0ABS8DJB5_9FIRM</name>
<comment type="caution">
    <text evidence="2">The sequence shown here is derived from an EMBL/GenBank/DDBJ whole genome shotgun (WGS) entry which is preliminary data.</text>
</comment>
<reference evidence="2 3" key="1">
    <citation type="submission" date="2021-10" db="EMBL/GenBank/DDBJ databases">
        <title>Collection of gut derived symbiotic bacterial strains cultured from healthy donors.</title>
        <authorList>
            <person name="Lin H."/>
            <person name="Littmann E."/>
            <person name="Kohout C."/>
            <person name="Pamer E.G."/>
        </authorList>
    </citation>
    <scope>NUCLEOTIDE SEQUENCE [LARGE SCALE GENOMIC DNA]</scope>
    <source>
        <strain evidence="2 3">DFI.1.165</strain>
    </source>
</reference>
<dbReference type="Gene3D" id="1.10.10.10">
    <property type="entry name" value="Winged helix-like DNA-binding domain superfamily/Winged helix DNA-binding domain"/>
    <property type="match status" value="1"/>
</dbReference>
<gene>
    <name evidence="2" type="ORF">LIZ65_14635</name>
</gene>
<dbReference type="InterPro" id="IPR036390">
    <property type="entry name" value="WH_DNA-bd_sf"/>
</dbReference>
<dbReference type="PROSITE" id="PS51197">
    <property type="entry name" value="HTH_RRF2_2"/>
    <property type="match status" value="1"/>
</dbReference>
<dbReference type="InterPro" id="IPR030489">
    <property type="entry name" value="TR_Rrf2-type_CS"/>
</dbReference>
<keyword evidence="3" id="KW-1185">Reference proteome</keyword>
<dbReference type="Proteomes" id="UP001299546">
    <property type="component" value="Unassembled WGS sequence"/>
</dbReference>
<evidence type="ECO:0000313" key="2">
    <source>
        <dbReference type="EMBL" id="MCB7388522.1"/>
    </source>
</evidence>
<accession>A0ABS8DJB5</accession>
<dbReference type="SUPFAM" id="SSF46785">
    <property type="entry name" value="Winged helix' DNA-binding domain"/>
    <property type="match status" value="1"/>
</dbReference>
<dbReference type="NCBIfam" id="TIGR00738">
    <property type="entry name" value="rrf2_super"/>
    <property type="match status" value="1"/>
</dbReference>
<evidence type="ECO:0000256" key="1">
    <source>
        <dbReference type="ARBA" id="ARBA00023125"/>
    </source>
</evidence>
<sequence>MKISTKGRYGLRALVDLAANAQDSPLALAEIAGRQKISLNYLEQVFGTLRKAGIVRSVKGPSGGYMLGRDAAQITVEEVLRALEGEFSIAPQEPGQEPDLVQRAIQRLVWDRIDEKVNEILTSKSLAALVTEYQGLKQASDNMYYL</sequence>
<proteinExistence type="predicted"/>
<protein>
    <submittedName>
        <fullName evidence="2">Rrf2 family transcriptional regulator</fullName>
    </submittedName>
</protein>